<dbReference type="AlphaFoldDB" id="A0AAV4R5K1"/>
<sequence length="68" mass="7852">MEKNKTDIFPSKLYKHHHNFCRVNQSGLDWRLSLSKDWKRLSSTDSIQSGPMVGQRATLTWPALVHGD</sequence>
<proteinExistence type="predicted"/>
<evidence type="ECO:0000313" key="2">
    <source>
        <dbReference type="Proteomes" id="UP001054945"/>
    </source>
</evidence>
<evidence type="ECO:0000313" key="1">
    <source>
        <dbReference type="EMBL" id="GIY15894.1"/>
    </source>
</evidence>
<gene>
    <name evidence="1" type="ORF">CEXT_745211</name>
</gene>
<accession>A0AAV4R5K1</accession>
<organism evidence="1 2">
    <name type="scientific">Caerostris extrusa</name>
    <name type="common">Bark spider</name>
    <name type="synonym">Caerostris bankana</name>
    <dbReference type="NCBI Taxonomy" id="172846"/>
    <lineage>
        <taxon>Eukaryota</taxon>
        <taxon>Metazoa</taxon>
        <taxon>Ecdysozoa</taxon>
        <taxon>Arthropoda</taxon>
        <taxon>Chelicerata</taxon>
        <taxon>Arachnida</taxon>
        <taxon>Araneae</taxon>
        <taxon>Araneomorphae</taxon>
        <taxon>Entelegynae</taxon>
        <taxon>Araneoidea</taxon>
        <taxon>Araneidae</taxon>
        <taxon>Caerostris</taxon>
    </lineage>
</organism>
<dbReference type="Proteomes" id="UP001054945">
    <property type="component" value="Unassembled WGS sequence"/>
</dbReference>
<reference evidence="1 2" key="1">
    <citation type="submission" date="2021-06" db="EMBL/GenBank/DDBJ databases">
        <title>Caerostris extrusa draft genome.</title>
        <authorList>
            <person name="Kono N."/>
            <person name="Arakawa K."/>
        </authorList>
    </citation>
    <scope>NUCLEOTIDE SEQUENCE [LARGE SCALE GENOMIC DNA]</scope>
</reference>
<protein>
    <submittedName>
        <fullName evidence="1">Uncharacterized protein</fullName>
    </submittedName>
</protein>
<comment type="caution">
    <text evidence="1">The sequence shown here is derived from an EMBL/GenBank/DDBJ whole genome shotgun (WGS) entry which is preliminary data.</text>
</comment>
<dbReference type="EMBL" id="BPLR01007295">
    <property type="protein sequence ID" value="GIY15894.1"/>
    <property type="molecule type" value="Genomic_DNA"/>
</dbReference>
<keyword evidence="2" id="KW-1185">Reference proteome</keyword>
<name>A0AAV4R5K1_CAEEX</name>